<protein>
    <submittedName>
        <fullName evidence="3">Related to GPI-anchor transamidase complex subunit Gpi16</fullName>
    </submittedName>
</protein>
<dbReference type="GO" id="GO:0016255">
    <property type="term" value="P:attachment of GPI anchor to protein"/>
    <property type="evidence" value="ECO:0007669"/>
    <property type="project" value="InterPro"/>
</dbReference>
<proteinExistence type="predicted"/>
<evidence type="ECO:0000256" key="2">
    <source>
        <dbReference type="SAM" id="Phobius"/>
    </source>
</evidence>
<evidence type="ECO:0000256" key="1">
    <source>
        <dbReference type="SAM" id="MobiDB-lite"/>
    </source>
</evidence>
<gene>
    <name evidence="3" type="ORF">MEPE_03172</name>
</gene>
<dbReference type="Proteomes" id="UP001294444">
    <property type="component" value="Unassembled WGS sequence"/>
</dbReference>
<reference evidence="3" key="1">
    <citation type="submission" date="2023-10" db="EMBL/GenBank/DDBJ databases">
        <authorList>
            <person name="Guldener U."/>
        </authorList>
    </citation>
    <scope>NUCLEOTIDE SEQUENCE</scope>
    <source>
        <strain evidence="3">Mp4</strain>
    </source>
</reference>
<feature type="region of interest" description="Disordered" evidence="1">
    <location>
        <begin position="672"/>
        <end position="694"/>
    </location>
</feature>
<name>A0AAJ5C5D6_9BASI</name>
<evidence type="ECO:0000313" key="4">
    <source>
        <dbReference type="Proteomes" id="UP001294444"/>
    </source>
</evidence>
<keyword evidence="2" id="KW-0812">Transmembrane</keyword>
<feature type="transmembrane region" description="Helical" evidence="2">
    <location>
        <begin position="21"/>
        <end position="41"/>
    </location>
</feature>
<comment type="caution">
    <text evidence="3">The sequence shown here is derived from an EMBL/GenBank/DDBJ whole genome shotgun (WGS) entry which is preliminary data.</text>
</comment>
<evidence type="ECO:0000313" key="3">
    <source>
        <dbReference type="EMBL" id="SNX84463.1"/>
    </source>
</evidence>
<keyword evidence="4" id="KW-1185">Reference proteome</keyword>
<feature type="transmembrane region" description="Helical" evidence="2">
    <location>
        <begin position="754"/>
        <end position="778"/>
    </location>
</feature>
<dbReference type="EMBL" id="OAPG01000006">
    <property type="protein sequence ID" value="SNX84463.1"/>
    <property type="molecule type" value="Genomic_DNA"/>
</dbReference>
<keyword evidence="2" id="KW-1133">Transmembrane helix</keyword>
<feature type="compositionally biased region" description="Basic and acidic residues" evidence="1">
    <location>
        <begin position="673"/>
        <end position="686"/>
    </location>
</feature>
<dbReference type="PANTHER" id="PTHR12959">
    <property type="entry name" value="GPI TRANSAMIDASE COMPONENT PIG-T-RELATED"/>
    <property type="match status" value="1"/>
</dbReference>
<dbReference type="Pfam" id="PF04113">
    <property type="entry name" value="Gpi16"/>
    <property type="match status" value="3"/>
</dbReference>
<dbReference type="PANTHER" id="PTHR12959:SF11">
    <property type="entry name" value="GPI TRANSAMIDASE COMPONENT PIG-T"/>
    <property type="match status" value="1"/>
</dbReference>
<accession>A0AAJ5C5D6</accession>
<organism evidence="3 4">
    <name type="scientific">Melanopsichium pennsylvanicum</name>
    <dbReference type="NCBI Taxonomy" id="63383"/>
    <lineage>
        <taxon>Eukaryota</taxon>
        <taxon>Fungi</taxon>
        <taxon>Dikarya</taxon>
        <taxon>Basidiomycota</taxon>
        <taxon>Ustilaginomycotina</taxon>
        <taxon>Ustilaginomycetes</taxon>
        <taxon>Ustilaginales</taxon>
        <taxon>Ustilaginaceae</taxon>
        <taxon>Melanopsichium</taxon>
    </lineage>
</organism>
<dbReference type="InterPro" id="IPR007245">
    <property type="entry name" value="PIG-T"/>
</dbReference>
<dbReference type="AlphaFoldDB" id="A0AAJ5C5D6"/>
<keyword evidence="2" id="KW-0472">Membrane</keyword>
<dbReference type="GO" id="GO:0042765">
    <property type="term" value="C:GPI-anchor transamidase complex"/>
    <property type="evidence" value="ECO:0007669"/>
    <property type="project" value="InterPro"/>
</dbReference>
<sequence length="786" mass="87034">MTNRTTSRRSTSKRQLHTRSTLDLLSTALNLVLALLAFFSIPVTSARSSSSSPTESLTETLLLKPLPDGRVLSSFEFTLTSTSSSTSSFRLLPRTLLQPIQHFGVNEVHLSLNSGRWRYKDWGSPVTLLKRRSTYVDADDKQNHFKNIGLYGPSHASSKSDNFKIGEEAVGSGGELLARFETLAAQQHDTDPSLDQRWKGLTSALAGLFCASLDAIDERHTVHPHHAYLSHLSPTNETQTVHALLPTEGVCTENLTPLLKLLPCKNAAGLATLLNPLSLFSANFQGLGVQVKKLPSVLSGLGKAQEGGEGGGKGEGGWEVRLTFTAVFSPAVTRDVGVRDWSIRSLFGRSLHSACPLADSSSIRVLKPIHVQGGAKYVINPLPAFPECARPGEKGCGKERKDLFLPVLSEEDEVTNELARSGLLAWDTEEEAQEYEQRLLTRWGHYLDTVDGEYIYDVLTMFNATKIENTTNSTTMTPTKGETQLDINMSWPHETRFNYPHAGNHTVSGQVVHVDRALIGSGQERAELRVTLTNTDDKVAMRVLWYETLGYFIKPYLHTLKQQVQFLASSQSNSKREEDELFRSIDDFGNPVEELSYQSTTTTGKRASRRPFVLEGIVRIPARSKVVLTMEIKKEFIPYSQHPPDAHRGFDLAPSIVFPLAPLDPREPLLNARKRDASRSHNRDGTIESPSYSPPILPHLLDILKQSAPASQAHETTSTTNQTTNSTSTELCKSQSRIYSLPRLVELATPDFSFVYTNIIFTSTVIALFFGSCLNTLLRTFTDIII</sequence>